<dbReference type="EMBL" id="BAAAPM010000005">
    <property type="protein sequence ID" value="GAA1731936.1"/>
    <property type="molecule type" value="Genomic_DNA"/>
</dbReference>
<dbReference type="RefSeq" id="WP_344249177.1">
    <property type="nucleotide sequence ID" value="NZ_BAAAPM010000005.1"/>
</dbReference>
<feature type="chain" id="PRO_5046608534" description="Glycosyl hydrolase family 76" evidence="1">
    <location>
        <begin position="26"/>
        <end position="398"/>
    </location>
</feature>
<dbReference type="Gene3D" id="1.50.10.20">
    <property type="match status" value="1"/>
</dbReference>
<dbReference type="SUPFAM" id="SSF48208">
    <property type="entry name" value="Six-hairpin glycosidases"/>
    <property type="match status" value="1"/>
</dbReference>
<gene>
    <name evidence="2" type="ORF">GCM10009809_29190</name>
</gene>
<dbReference type="InterPro" id="IPR053169">
    <property type="entry name" value="MUG_Protein"/>
</dbReference>
<dbReference type="Proteomes" id="UP001501138">
    <property type="component" value="Unassembled WGS sequence"/>
</dbReference>
<reference evidence="2 3" key="1">
    <citation type="journal article" date="2019" name="Int. J. Syst. Evol. Microbiol.">
        <title>The Global Catalogue of Microorganisms (GCM) 10K type strain sequencing project: providing services to taxonomists for standard genome sequencing and annotation.</title>
        <authorList>
            <consortium name="The Broad Institute Genomics Platform"/>
            <consortium name="The Broad Institute Genome Sequencing Center for Infectious Disease"/>
            <person name="Wu L."/>
            <person name="Ma J."/>
        </authorList>
    </citation>
    <scope>NUCLEOTIDE SEQUENCE [LARGE SCALE GENOMIC DNA]</scope>
    <source>
        <strain evidence="2 3">JCM 15589</strain>
    </source>
</reference>
<name>A0ABN2JLZ0_9MICO</name>
<feature type="signal peptide" evidence="1">
    <location>
        <begin position="1"/>
        <end position="25"/>
    </location>
</feature>
<proteinExistence type="predicted"/>
<dbReference type="PANTHER" id="PTHR47791:SF4">
    <property type="entry name" value="(PUTATIVE SECRETED PROTEIN)-RELATED"/>
    <property type="match status" value="1"/>
</dbReference>
<dbReference type="PANTHER" id="PTHR47791">
    <property type="entry name" value="MEIOTICALLY UP-REGULATED GENE 191 PROTEIN"/>
    <property type="match status" value="1"/>
</dbReference>
<keyword evidence="1" id="KW-0732">Signal</keyword>
<keyword evidence="3" id="KW-1185">Reference proteome</keyword>
<dbReference type="InterPro" id="IPR005198">
    <property type="entry name" value="Glyco_hydro_76"/>
</dbReference>
<comment type="caution">
    <text evidence="2">The sequence shown here is derived from an EMBL/GenBank/DDBJ whole genome shotgun (WGS) entry which is preliminary data.</text>
</comment>
<evidence type="ECO:0000256" key="1">
    <source>
        <dbReference type="SAM" id="SignalP"/>
    </source>
</evidence>
<organism evidence="2 3">
    <name type="scientific">Isoptericola hypogeus</name>
    <dbReference type="NCBI Taxonomy" id="300179"/>
    <lineage>
        <taxon>Bacteria</taxon>
        <taxon>Bacillati</taxon>
        <taxon>Actinomycetota</taxon>
        <taxon>Actinomycetes</taxon>
        <taxon>Micrococcales</taxon>
        <taxon>Promicromonosporaceae</taxon>
        <taxon>Isoptericola</taxon>
    </lineage>
</organism>
<protein>
    <recommendedName>
        <fullName evidence="4">Glycosyl hydrolase family 76</fullName>
    </recommendedName>
</protein>
<dbReference type="PIRSF" id="PIRSF021505">
    <property type="entry name" value="O_gly_hdrol"/>
    <property type="match status" value="1"/>
</dbReference>
<sequence>MRFTRAVGTVAALACVAGAAAPATAQVEAHGGGHGHEASQRVQVQRALAGYEAMQEYLYADDGSGLYLERYPLGAEDRPYSYEWPFSQAHVATLDLAGIPGRVGRSFTDDLADRSRAQEHFWNAGGGTTGLPAYDSYARAPYGDGGDIFYDDNEWVALAKVQQYLDSGDDAALERAEEIFDLVVSGWDADPSHPAAGGVFWTQAPWSTDRNTVSTMPGAQLATRLFMITGEERYLRWAERMVGWTDEHLLAPNGLYWDNVKLDGSIDRTQWSYNQGVPVGTYTLLYEATGERDYLRKAEAIAAASYRFYVTEERLAGQPMFFNSIWFKNLLLLESVTGGTRYRDAMQDYADHQWREVREPATGLFSGGDEHTELLEQAAMVQIYATLAWPRGKASILY</sequence>
<evidence type="ECO:0000313" key="2">
    <source>
        <dbReference type="EMBL" id="GAA1731936.1"/>
    </source>
</evidence>
<evidence type="ECO:0008006" key="4">
    <source>
        <dbReference type="Google" id="ProtNLM"/>
    </source>
</evidence>
<dbReference type="InterPro" id="IPR014512">
    <property type="entry name" value="O_gly_hydro"/>
</dbReference>
<evidence type="ECO:0000313" key="3">
    <source>
        <dbReference type="Proteomes" id="UP001501138"/>
    </source>
</evidence>
<accession>A0ABN2JLZ0</accession>
<dbReference type="InterPro" id="IPR008928">
    <property type="entry name" value="6-hairpin_glycosidase_sf"/>
</dbReference>
<dbReference type="Pfam" id="PF03663">
    <property type="entry name" value="Glyco_hydro_76"/>
    <property type="match status" value="1"/>
</dbReference>